<dbReference type="InterPro" id="IPR041492">
    <property type="entry name" value="HAD_2"/>
</dbReference>
<proteinExistence type="predicted"/>
<dbReference type="GO" id="GO:0008967">
    <property type="term" value="F:phosphoglycolate phosphatase activity"/>
    <property type="evidence" value="ECO:0007669"/>
    <property type="project" value="UniProtKB-EC"/>
</dbReference>
<dbReference type="PANTHER" id="PTHR43434">
    <property type="entry name" value="PHOSPHOGLYCOLATE PHOSPHATASE"/>
    <property type="match status" value="1"/>
</dbReference>
<name>A0ABZ3ILD4_9FIRM</name>
<evidence type="ECO:0000313" key="1">
    <source>
        <dbReference type="EMBL" id="XFO66505.1"/>
    </source>
</evidence>
<dbReference type="EC" id="3.1.3.18" evidence="1"/>
<dbReference type="InterPro" id="IPR050155">
    <property type="entry name" value="HAD-like_hydrolase_sf"/>
</dbReference>
<dbReference type="InterPro" id="IPR023214">
    <property type="entry name" value="HAD_sf"/>
</dbReference>
<dbReference type="PANTHER" id="PTHR43434:SF1">
    <property type="entry name" value="PHOSPHOGLYCOLATE PHOSPHATASE"/>
    <property type="match status" value="1"/>
</dbReference>
<keyword evidence="1" id="KW-0378">Hydrolase</keyword>
<dbReference type="Proteomes" id="UP000216752">
    <property type="component" value="Chromosome"/>
</dbReference>
<accession>A0ABZ3ILD4</accession>
<dbReference type="SUPFAM" id="SSF56784">
    <property type="entry name" value="HAD-like"/>
    <property type="match status" value="1"/>
</dbReference>
<reference evidence="1" key="1">
    <citation type="submission" date="2024-05" db="EMBL/GenBank/DDBJ databases">
        <title>Isolation and characterization of Sporomusa carbonis sp. nov., a carboxydotrophic hydrogenogen in the genus of Sporomusa isolated from a charcoal burning pile.</title>
        <authorList>
            <person name="Boeer T."/>
            <person name="Rosenbaum F."/>
            <person name="Eysell L."/>
            <person name="Mueller V."/>
            <person name="Daniel R."/>
            <person name="Poehlein A."/>
        </authorList>
    </citation>
    <scope>NUCLEOTIDE SEQUENCE [LARGE SCALE GENOMIC DNA]</scope>
    <source>
        <strain evidence="1">DSM 10669</strain>
    </source>
</reference>
<organism evidence="1 2">
    <name type="scientific">Sporomusa silvacetica DSM 10669</name>
    <dbReference type="NCBI Taxonomy" id="1123289"/>
    <lineage>
        <taxon>Bacteria</taxon>
        <taxon>Bacillati</taxon>
        <taxon>Bacillota</taxon>
        <taxon>Negativicutes</taxon>
        <taxon>Selenomonadales</taxon>
        <taxon>Sporomusaceae</taxon>
        <taxon>Sporomusa</taxon>
    </lineage>
</organism>
<dbReference type="EMBL" id="CP155573">
    <property type="protein sequence ID" value="XFO66505.1"/>
    <property type="molecule type" value="Genomic_DNA"/>
</dbReference>
<dbReference type="InterPro" id="IPR036412">
    <property type="entry name" value="HAD-like_sf"/>
</dbReference>
<sequence>MYHLPIILYYTFRIRSRKKVFIIRNIIFDVDGTLWDTTEVVAQAWNKAISEVGGTAAVVSAAVLKKEFGKTMKVIADSLFYDADERTKELLMEKCCIYEHEALEENTDNLLFHDVVETIKKLSEKYRLFIVSNCQAGYIELFMKKAGIELYIKDWECFGNTGKGKGENIMLLVKRNNLTDVVYVGDTQGDYEATQMAQIPFIFAKYGFGHVENYERAISRIKELLNL</sequence>
<dbReference type="Gene3D" id="3.40.50.1000">
    <property type="entry name" value="HAD superfamily/HAD-like"/>
    <property type="match status" value="1"/>
</dbReference>
<dbReference type="InterPro" id="IPR023198">
    <property type="entry name" value="PGP-like_dom2"/>
</dbReference>
<dbReference type="SFLD" id="SFLDG01129">
    <property type="entry name" value="C1.5:_HAD__Beta-PGM__Phosphata"/>
    <property type="match status" value="1"/>
</dbReference>
<dbReference type="Gene3D" id="1.10.150.240">
    <property type="entry name" value="Putative phosphatase, domain 2"/>
    <property type="match status" value="1"/>
</dbReference>
<protein>
    <submittedName>
        <fullName evidence="1">Phosphoglycolate phosphatase</fullName>
        <ecNumber evidence="1">3.1.3.18</ecNumber>
    </submittedName>
</protein>
<dbReference type="InterPro" id="IPR006439">
    <property type="entry name" value="HAD-SF_hydro_IA"/>
</dbReference>
<gene>
    <name evidence="1" type="primary">gph_2</name>
    <name evidence="1" type="ORF">SPSIL_026550</name>
</gene>
<dbReference type="Pfam" id="PF13419">
    <property type="entry name" value="HAD_2"/>
    <property type="match status" value="1"/>
</dbReference>
<dbReference type="SFLD" id="SFLDS00003">
    <property type="entry name" value="Haloacid_Dehalogenase"/>
    <property type="match status" value="1"/>
</dbReference>
<keyword evidence="2" id="KW-1185">Reference proteome</keyword>
<dbReference type="NCBIfam" id="TIGR01549">
    <property type="entry name" value="HAD-SF-IA-v1"/>
    <property type="match status" value="1"/>
</dbReference>
<evidence type="ECO:0000313" key="2">
    <source>
        <dbReference type="Proteomes" id="UP000216752"/>
    </source>
</evidence>